<name>A0ACC1AZF5_9ROSI</name>
<evidence type="ECO:0000313" key="2">
    <source>
        <dbReference type="Proteomes" id="UP001164250"/>
    </source>
</evidence>
<organism evidence="1 2">
    <name type="scientific">Pistacia atlantica</name>
    <dbReference type="NCBI Taxonomy" id="434234"/>
    <lineage>
        <taxon>Eukaryota</taxon>
        <taxon>Viridiplantae</taxon>
        <taxon>Streptophyta</taxon>
        <taxon>Embryophyta</taxon>
        <taxon>Tracheophyta</taxon>
        <taxon>Spermatophyta</taxon>
        <taxon>Magnoliopsida</taxon>
        <taxon>eudicotyledons</taxon>
        <taxon>Gunneridae</taxon>
        <taxon>Pentapetalae</taxon>
        <taxon>rosids</taxon>
        <taxon>malvids</taxon>
        <taxon>Sapindales</taxon>
        <taxon>Anacardiaceae</taxon>
        <taxon>Pistacia</taxon>
    </lineage>
</organism>
<keyword evidence="2" id="KW-1185">Reference proteome</keyword>
<protein>
    <submittedName>
        <fullName evidence="1">Uncharacterized protein</fullName>
    </submittedName>
</protein>
<gene>
    <name evidence="1" type="ORF">Patl1_25687</name>
</gene>
<accession>A0ACC1AZF5</accession>
<comment type="caution">
    <text evidence="1">The sequence shown here is derived from an EMBL/GenBank/DDBJ whole genome shotgun (WGS) entry which is preliminary data.</text>
</comment>
<sequence>MKSIPPEEERNMYTLKEKVTEKLSRLFADSPHHHSPLQDPQVRSYSKEGKSFTSYFSFIVPLASSDRSKFEKQRRDLKTVHSLPVRRIIEDFDQQNEQFDEYEECIASSLVRENKENCPVNENKQRNPVNENKQPVSPDNEYKDCASGSSSGDSDVFAEANDLSIPTKLLSNLTDDSSFITPELYEFLHSSLPNIAKGCQWILLYSTLKHGISLRTLIRKSADLSGPCLLIVGDMKGAVFGGMLECPLKPTPKRKYQGTNQSFVFTTIYGQPRLFRPTGTLRTSSGIHLLVDTLANVDLIIQWGQGYEMVVRVPIQILVANRYYYMCMNEFLALGGGGNFALCLDGDLLTGTSGPCDTFGNLCLAHNPEFELKNVEVSLQSFKHFYEVTFSYSSLFSSFIFLFLEYN</sequence>
<reference evidence="2" key="1">
    <citation type="journal article" date="2023" name="G3 (Bethesda)">
        <title>Genome assembly and association tests identify interacting loci associated with vigor, precocity, and sex in interspecific pistachio rootstocks.</title>
        <authorList>
            <person name="Palmer W."/>
            <person name="Jacygrad E."/>
            <person name="Sagayaradj S."/>
            <person name="Cavanaugh K."/>
            <person name="Han R."/>
            <person name="Bertier L."/>
            <person name="Beede B."/>
            <person name="Kafkas S."/>
            <person name="Golino D."/>
            <person name="Preece J."/>
            <person name="Michelmore R."/>
        </authorList>
    </citation>
    <scope>NUCLEOTIDE SEQUENCE [LARGE SCALE GENOMIC DNA]</scope>
</reference>
<evidence type="ECO:0000313" key="1">
    <source>
        <dbReference type="EMBL" id="KAJ0092011.1"/>
    </source>
</evidence>
<dbReference type="Proteomes" id="UP001164250">
    <property type="component" value="Chromosome 7"/>
</dbReference>
<proteinExistence type="predicted"/>
<dbReference type="EMBL" id="CM047903">
    <property type="protein sequence ID" value="KAJ0092011.1"/>
    <property type="molecule type" value="Genomic_DNA"/>
</dbReference>